<dbReference type="SUPFAM" id="SSF81383">
    <property type="entry name" value="F-box domain"/>
    <property type="match status" value="1"/>
</dbReference>
<dbReference type="AlphaFoldDB" id="A0A9W8IX94"/>
<evidence type="ECO:0000256" key="1">
    <source>
        <dbReference type="SAM" id="MobiDB-lite"/>
    </source>
</evidence>
<dbReference type="PROSITE" id="PS50181">
    <property type="entry name" value="FBOX"/>
    <property type="match status" value="1"/>
</dbReference>
<feature type="region of interest" description="Disordered" evidence="1">
    <location>
        <begin position="1"/>
        <end position="31"/>
    </location>
</feature>
<dbReference type="InterPro" id="IPR036047">
    <property type="entry name" value="F-box-like_dom_sf"/>
</dbReference>
<dbReference type="Gene3D" id="1.20.1280.50">
    <property type="match status" value="1"/>
</dbReference>
<name>A0A9W8IX94_9AGAR</name>
<dbReference type="SMART" id="SM00256">
    <property type="entry name" value="FBOX"/>
    <property type="match status" value="1"/>
</dbReference>
<feature type="domain" description="F-box" evidence="2">
    <location>
        <begin position="39"/>
        <end position="88"/>
    </location>
</feature>
<feature type="region of interest" description="Disordered" evidence="1">
    <location>
        <begin position="577"/>
        <end position="597"/>
    </location>
</feature>
<accession>A0A9W8IX94</accession>
<feature type="non-terminal residue" evidence="3">
    <location>
        <position position="1"/>
    </location>
</feature>
<dbReference type="OrthoDB" id="2322499at2759"/>
<dbReference type="EMBL" id="JANBPK010001213">
    <property type="protein sequence ID" value="KAJ2924586.1"/>
    <property type="molecule type" value="Genomic_DNA"/>
</dbReference>
<protein>
    <recommendedName>
        <fullName evidence="2">F-box domain-containing protein</fullName>
    </recommendedName>
</protein>
<dbReference type="Proteomes" id="UP001140091">
    <property type="component" value="Unassembled WGS sequence"/>
</dbReference>
<evidence type="ECO:0000313" key="3">
    <source>
        <dbReference type="EMBL" id="KAJ2924586.1"/>
    </source>
</evidence>
<evidence type="ECO:0000313" key="4">
    <source>
        <dbReference type="Proteomes" id="UP001140091"/>
    </source>
</evidence>
<dbReference type="InterPro" id="IPR001810">
    <property type="entry name" value="F-box_dom"/>
</dbReference>
<feature type="compositionally biased region" description="Polar residues" evidence="1">
    <location>
        <begin position="586"/>
        <end position="597"/>
    </location>
</feature>
<reference evidence="3" key="1">
    <citation type="submission" date="2022-06" db="EMBL/GenBank/DDBJ databases">
        <title>Genome Sequence of Candolleomyces eurysporus.</title>
        <authorList>
            <person name="Buettner E."/>
        </authorList>
    </citation>
    <scope>NUCLEOTIDE SEQUENCE</scope>
    <source>
        <strain evidence="3">VTCC 930004</strain>
    </source>
</reference>
<feature type="compositionally biased region" description="Basic residues" evidence="1">
    <location>
        <begin position="1"/>
        <end position="13"/>
    </location>
</feature>
<comment type="caution">
    <text evidence="3">The sequence shown here is derived from an EMBL/GenBank/DDBJ whole genome shotgun (WGS) entry which is preliminary data.</text>
</comment>
<feature type="compositionally biased region" description="Basic and acidic residues" evidence="1">
    <location>
        <begin position="14"/>
        <end position="28"/>
    </location>
</feature>
<evidence type="ECO:0000259" key="2">
    <source>
        <dbReference type="PROSITE" id="PS50181"/>
    </source>
</evidence>
<sequence>MAKGSSRKTRKLNPLKDRPDDSRDKHLDTPSASGRTLKHDLLIDLPLDILCEIFKLLPPLDLLQLARTTKSFRKFLMDRASKSIWTDVLSAVEDLPPCPDDLSEPQYAYLMFSNNCHDCLRPLSELVKDDEALLLYLEARAQLCRACSLKHFNRWKELPEKVSLSLVEFVPATTNRLTKDEVKSSSKYHRKFREPQQLEDKRTRFHVNTALALHEEHKKIKGNKAKNAWMENQRKLWVAKEEHVNACEVYFGKIEKRARMREGELRVQRMEQAREKLVGLGWAEELSFSGGQLPFELYHWFQTSPAKPLTDEEWELVKDHIVSLMERSREARLKIDIRKQLNHRIDTWVKPAYTSFFFSQPPSTIIPTLHEVCLIDAFRTPLCTLPVDQDLSADLFESAIAQLPAFAEEWRNYRTEQVLSLVRRSSTYKAVPADDITADTFLPLASTVFHCGNCNETITYPSVLVHRCLFAELWLPKIEDFVYAMPTPITPQEIAIPNVPSITNDVLLFFLSISNYVSIWKGLASVKFDDEAHKHVLLMLDALGVSRTKTTVDEMEGQQPYVECVCQCFWEPGAKKPPVHPERMTRSTQRQNTTSEKVVSQKRKAARWIKSVRTILLLRNATHC</sequence>
<organism evidence="3 4">
    <name type="scientific">Candolleomyces eurysporus</name>
    <dbReference type="NCBI Taxonomy" id="2828524"/>
    <lineage>
        <taxon>Eukaryota</taxon>
        <taxon>Fungi</taxon>
        <taxon>Dikarya</taxon>
        <taxon>Basidiomycota</taxon>
        <taxon>Agaricomycotina</taxon>
        <taxon>Agaricomycetes</taxon>
        <taxon>Agaricomycetidae</taxon>
        <taxon>Agaricales</taxon>
        <taxon>Agaricineae</taxon>
        <taxon>Psathyrellaceae</taxon>
        <taxon>Candolleomyces</taxon>
    </lineage>
</organism>
<keyword evidence="4" id="KW-1185">Reference proteome</keyword>
<gene>
    <name evidence="3" type="ORF">H1R20_g12501</name>
</gene>
<dbReference type="Pfam" id="PF00646">
    <property type="entry name" value="F-box"/>
    <property type="match status" value="1"/>
</dbReference>
<proteinExistence type="predicted"/>